<keyword evidence="2" id="KW-1185">Reference proteome</keyword>
<protein>
    <submittedName>
        <fullName evidence="1">Uncharacterized protein</fullName>
    </submittedName>
</protein>
<accession>A0A841RDK0</accession>
<gene>
    <name evidence="1" type="ORF">HNR50_002602</name>
</gene>
<dbReference type="RefSeq" id="WP_184747173.1">
    <property type="nucleotide sequence ID" value="NZ_JACHGJ010000004.1"/>
</dbReference>
<comment type="caution">
    <text evidence="1">The sequence shown here is derived from an EMBL/GenBank/DDBJ whole genome shotgun (WGS) entry which is preliminary data.</text>
</comment>
<dbReference type="AlphaFoldDB" id="A0A841RDK0"/>
<evidence type="ECO:0000313" key="2">
    <source>
        <dbReference type="Proteomes" id="UP000587760"/>
    </source>
</evidence>
<name>A0A841RDK0_9SPIO</name>
<dbReference type="EMBL" id="JACHGJ010000004">
    <property type="protein sequence ID" value="MBB6480929.1"/>
    <property type="molecule type" value="Genomic_DNA"/>
</dbReference>
<sequence length="119" mass="13641">MNQGDAFLNKVREITMAHLNKVAQETGALFSSSLPERVDGAALYTFLQDNYEMNEVQQIAACFVRLFNRDYDNGQFFFTELEFESMKRLLVFQRESLPAEDVKYIGDLVKILEKGSASK</sequence>
<organism evidence="1 2">
    <name type="scientific">Spirochaeta isovalerica</name>
    <dbReference type="NCBI Taxonomy" id="150"/>
    <lineage>
        <taxon>Bacteria</taxon>
        <taxon>Pseudomonadati</taxon>
        <taxon>Spirochaetota</taxon>
        <taxon>Spirochaetia</taxon>
        <taxon>Spirochaetales</taxon>
        <taxon>Spirochaetaceae</taxon>
        <taxon>Spirochaeta</taxon>
    </lineage>
</organism>
<reference evidence="1 2" key="1">
    <citation type="submission" date="2020-08" db="EMBL/GenBank/DDBJ databases">
        <title>Genomic Encyclopedia of Type Strains, Phase IV (KMG-IV): sequencing the most valuable type-strain genomes for metagenomic binning, comparative biology and taxonomic classification.</title>
        <authorList>
            <person name="Goeker M."/>
        </authorList>
    </citation>
    <scope>NUCLEOTIDE SEQUENCE [LARGE SCALE GENOMIC DNA]</scope>
    <source>
        <strain evidence="1 2">DSM 2461</strain>
    </source>
</reference>
<proteinExistence type="predicted"/>
<evidence type="ECO:0000313" key="1">
    <source>
        <dbReference type="EMBL" id="MBB6480929.1"/>
    </source>
</evidence>
<dbReference type="Proteomes" id="UP000587760">
    <property type="component" value="Unassembled WGS sequence"/>
</dbReference>